<dbReference type="Pfam" id="PF08486">
    <property type="entry name" value="SpoIID"/>
    <property type="match status" value="1"/>
</dbReference>
<gene>
    <name evidence="2" type="primary">spoIID</name>
    <name evidence="2" type="ORF">H0185_11340</name>
</gene>
<dbReference type="InterPro" id="IPR051922">
    <property type="entry name" value="Bact_Sporulation_Assoc"/>
</dbReference>
<dbReference type="InterPro" id="IPR013693">
    <property type="entry name" value="SpoIID/LytB_N"/>
</dbReference>
<evidence type="ECO:0000313" key="3">
    <source>
        <dbReference type="Proteomes" id="UP000769780"/>
    </source>
</evidence>
<reference evidence="2 3" key="1">
    <citation type="submission" date="2020-07" db="EMBL/GenBank/DDBJ databases">
        <title>Fungal Genomes of the International Space Station.</title>
        <authorList>
            <person name="Seuylemezian A."/>
            <person name="Singh N.K."/>
            <person name="Wood J."/>
            <person name="Venkateswaran K."/>
        </authorList>
    </citation>
    <scope>NUCLEOTIDE SEQUENCE [LARGE SCALE GENOMIC DNA]</scope>
    <source>
        <strain evidence="2 3">PL-B2</strain>
    </source>
</reference>
<feature type="domain" description="Sporulation stage II protein D amidase enhancer LytB N-terminal" evidence="1">
    <location>
        <begin position="70"/>
        <end position="172"/>
    </location>
</feature>
<sequence length="344" mass="37726">MKKKFNPIFVLAALLFTVTLLIPTVLVLPFSGDQTSGELSEEVNTTTEVEVSAEPSADSSVEVAVFRTAQSQVEKVPLNEYLIGVVAAEMPAEFELEALKAQALTARTYYVKQMMGSGTKGLPDGAHVTDTQAHQVYKNKAELQQQWGSAFTQKYAKVKEAVQATDGQILTYDGEPIEATFFSTSNGFTENSEDYWSNNIPYLRSVKSPWDKNSPKYTEQKIIPIREFENKLGVKLSNRSEVGTITQKTEGNRVGKVEIAGKVLSGKVVRETLGLNSSDFKWYAKGDNIVIETKGYGHGVGMSQYGANGMAAEGKNYKDIVQHYYQGVEIASGESTLAQVTAKK</sequence>
<dbReference type="Proteomes" id="UP000769780">
    <property type="component" value="Unassembled WGS sequence"/>
</dbReference>
<evidence type="ECO:0000313" key="2">
    <source>
        <dbReference type="EMBL" id="MBY0097388.1"/>
    </source>
</evidence>
<dbReference type="InterPro" id="IPR014225">
    <property type="entry name" value="Spore_II_D_firmicutes"/>
</dbReference>
<evidence type="ECO:0000259" key="1">
    <source>
        <dbReference type="Pfam" id="PF08486"/>
    </source>
</evidence>
<dbReference type="PANTHER" id="PTHR30032:SF4">
    <property type="entry name" value="AMIDASE ENHANCER"/>
    <property type="match status" value="1"/>
</dbReference>
<dbReference type="NCBIfam" id="TIGR02669">
    <property type="entry name" value="SpoIID_LytB"/>
    <property type="match status" value="1"/>
</dbReference>
<organism evidence="2 3">
    <name type="scientific">Mesobacillus maritimus</name>
    <dbReference type="NCBI Taxonomy" id="1643336"/>
    <lineage>
        <taxon>Bacteria</taxon>
        <taxon>Bacillati</taxon>
        <taxon>Bacillota</taxon>
        <taxon>Bacilli</taxon>
        <taxon>Bacillales</taxon>
        <taxon>Bacillaceae</taxon>
        <taxon>Mesobacillus</taxon>
    </lineage>
</organism>
<proteinExistence type="predicted"/>
<accession>A0ABS7K5D5</accession>
<name>A0ABS7K5D5_9BACI</name>
<protein>
    <submittedName>
        <fullName evidence="2">Stage II sporulation protein D</fullName>
    </submittedName>
</protein>
<comment type="caution">
    <text evidence="2">The sequence shown here is derived from an EMBL/GenBank/DDBJ whole genome shotgun (WGS) entry which is preliminary data.</text>
</comment>
<dbReference type="EMBL" id="JACWFH010000012">
    <property type="protein sequence ID" value="MBY0097388.1"/>
    <property type="molecule type" value="Genomic_DNA"/>
</dbReference>
<dbReference type="InterPro" id="IPR013486">
    <property type="entry name" value="SpoIID/LytB"/>
</dbReference>
<dbReference type="RefSeq" id="WP_221873605.1">
    <property type="nucleotide sequence ID" value="NZ_JACWFH010000012.1"/>
</dbReference>
<dbReference type="NCBIfam" id="TIGR02870">
    <property type="entry name" value="spore_II_D"/>
    <property type="match status" value="1"/>
</dbReference>
<keyword evidence="3" id="KW-1185">Reference proteome</keyword>
<dbReference type="PANTHER" id="PTHR30032">
    <property type="entry name" value="N-ACETYLMURAMOYL-L-ALANINE AMIDASE-RELATED"/>
    <property type="match status" value="1"/>
</dbReference>